<evidence type="ECO:0000313" key="3">
    <source>
        <dbReference type="EMBL" id="PXW51929.1"/>
    </source>
</evidence>
<evidence type="ECO:0000313" key="4">
    <source>
        <dbReference type="Proteomes" id="UP000248021"/>
    </source>
</evidence>
<organism evidence="3 4">
    <name type="scientific">Chelatococcus asaccharovorans</name>
    <dbReference type="NCBI Taxonomy" id="28210"/>
    <lineage>
        <taxon>Bacteria</taxon>
        <taxon>Pseudomonadati</taxon>
        <taxon>Pseudomonadota</taxon>
        <taxon>Alphaproteobacteria</taxon>
        <taxon>Hyphomicrobiales</taxon>
        <taxon>Chelatococcaceae</taxon>
        <taxon>Chelatococcus</taxon>
    </lineage>
</organism>
<dbReference type="RefSeq" id="WP_110378236.1">
    <property type="nucleotide sequence ID" value="NZ_JAHBRY010000001.1"/>
</dbReference>
<accession>A0A2V3TV31</accession>
<dbReference type="AlphaFoldDB" id="A0A2V3TV31"/>
<gene>
    <name evidence="3" type="ORF">C7450_11884</name>
</gene>
<name>A0A2V3TV31_9HYPH</name>
<dbReference type="Proteomes" id="UP000248021">
    <property type="component" value="Unassembled WGS sequence"/>
</dbReference>
<sequence>MIASVRLSFMAIGFLALAGATAGHAAEGTRGTVRGGQLTRSVSGEGPVYSGQTTRVGPNGGTYTSSSKCLDGVVDRCRRSYAATGPNGRTYTGERATARGPYGARSIGAVSGPRGNVAIGAHRRWR</sequence>
<evidence type="ECO:0000256" key="1">
    <source>
        <dbReference type="SAM" id="MobiDB-lite"/>
    </source>
</evidence>
<feature type="region of interest" description="Disordered" evidence="1">
    <location>
        <begin position="26"/>
        <end position="62"/>
    </location>
</feature>
<keyword evidence="4" id="KW-1185">Reference proteome</keyword>
<feature type="chain" id="PRO_5016117423" evidence="2">
    <location>
        <begin position="26"/>
        <end position="126"/>
    </location>
</feature>
<proteinExistence type="predicted"/>
<keyword evidence="2" id="KW-0732">Signal</keyword>
<reference evidence="3 4" key="1">
    <citation type="submission" date="2018-05" db="EMBL/GenBank/DDBJ databases">
        <title>Genomic Encyclopedia of Type Strains, Phase IV (KMG-IV): sequencing the most valuable type-strain genomes for metagenomic binning, comparative biology and taxonomic classification.</title>
        <authorList>
            <person name="Goeker M."/>
        </authorList>
    </citation>
    <scope>NUCLEOTIDE SEQUENCE [LARGE SCALE GENOMIC DNA]</scope>
    <source>
        <strain evidence="3 4">DSM 6462</strain>
    </source>
</reference>
<evidence type="ECO:0000256" key="2">
    <source>
        <dbReference type="SAM" id="SignalP"/>
    </source>
</evidence>
<dbReference type="EMBL" id="QJJK01000018">
    <property type="protein sequence ID" value="PXW51929.1"/>
    <property type="molecule type" value="Genomic_DNA"/>
</dbReference>
<feature type="signal peptide" evidence="2">
    <location>
        <begin position="1"/>
        <end position="25"/>
    </location>
</feature>
<feature type="compositionally biased region" description="Polar residues" evidence="1">
    <location>
        <begin position="50"/>
        <end position="62"/>
    </location>
</feature>
<comment type="caution">
    <text evidence="3">The sequence shown here is derived from an EMBL/GenBank/DDBJ whole genome shotgun (WGS) entry which is preliminary data.</text>
</comment>
<dbReference type="OrthoDB" id="8078301at2"/>
<protein>
    <submittedName>
        <fullName evidence="3">Uncharacterized protein</fullName>
    </submittedName>
</protein>